<dbReference type="EMBL" id="CP000116">
    <property type="protein sequence ID" value="AAZ97818.1"/>
    <property type="molecule type" value="Genomic_DNA"/>
</dbReference>
<dbReference type="eggNOG" id="COG4968">
    <property type="taxonomic scope" value="Bacteria"/>
</dbReference>
<evidence type="ECO:0000256" key="2">
    <source>
        <dbReference type="SAM" id="Phobius"/>
    </source>
</evidence>
<dbReference type="STRING" id="292415.Tbd_1865"/>
<dbReference type="PRINTS" id="PR00813">
    <property type="entry name" value="BCTERIALGSPG"/>
</dbReference>
<dbReference type="GO" id="GO:0015627">
    <property type="term" value="C:type II protein secretion system complex"/>
    <property type="evidence" value="ECO:0007669"/>
    <property type="project" value="InterPro"/>
</dbReference>
<name>Q3SEU4_THIDA</name>
<gene>
    <name evidence="3" type="ordered locus">Tbd_1865</name>
</gene>
<dbReference type="Gene3D" id="3.30.700.10">
    <property type="entry name" value="Glycoprotein, Type 4 Pilin"/>
    <property type="match status" value="1"/>
</dbReference>
<dbReference type="HOGENOM" id="CLU_091705_6_0_4"/>
<dbReference type="InterPro" id="IPR000983">
    <property type="entry name" value="Bac_GSPG_pilin"/>
</dbReference>
<proteinExistence type="predicted"/>
<keyword evidence="1" id="KW-0488">Methylation</keyword>
<dbReference type="Pfam" id="PF07963">
    <property type="entry name" value="N_methyl"/>
    <property type="match status" value="1"/>
</dbReference>
<protein>
    <submittedName>
        <fullName evidence="3">Pilus assembly protein</fullName>
    </submittedName>
</protein>
<accession>Q3SEU4</accession>
<evidence type="ECO:0000313" key="3">
    <source>
        <dbReference type="EMBL" id="AAZ97818.1"/>
    </source>
</evidence>
<dbReference type="SUPFAM" id="SSF54523">
    <property type="entry name" value="Pili subunits"/>
    <property type="match status" value="1"/>
</dbReference>
<dbReference type="PANTHER" id="PTHR30093">
    <property type="entry name" value="GENERAL SECRETION PATHWAY PROTEIN G"/>
    <property type="match status" value="1"/>
</dbReference>
<dbReference type="PANTHER" id="PTHR30093:SF47">
    <property type="entry name" value="TYPE IV PILUS NON-CORE MINOR PILIN PILE"/>
    <property type="match status" value="1"/>
</dbReference>
<keyword evidence="2" id="KW-0812">Transmembrane</keyword>
<dbReference type="NCBIfam" id="TIGR02532">
    <property type="entry name" value="IV_pilin_GFxxxE"/>
    <property type="match status" value="1"/>
</dbReference>
<dbReference type="RefSeq" id="WP_011312377.1">
    <property type="nucleotide sequence ID" value="NC_007404.1"/>
</dbReference>
<keyword evidence="2" id="KW-0472">Membrane</keyword>
<organism evidence="3 4">
    <name type="scientific">Thiobacillus denitrificans (strain ATCC 25259 / T1)</name>
    <dbReference type="NCBI Taxonomy" id="292415"/>
    <lineage>
        <taxon>Bacteria</taxon>
        <taxon>Pseudomonadati</taxon>
        <taxon>Pseudomonadota</taxon>
        <taxon>Betaproteobacteria</taxon>
        <taxon>Nitrosomonadales</taxon>
        <taxon>Thiobacillaceae</taxon>
        <taxon>Thiobacillus</taxon>
    </lineage>
</organism>
<dbReference type="InterPro" id="IPR045584">
    <property type="entry name" value="Pilin-like"/>
</dbReference>
<keyword evidence="4" id="KW-1185">Reference proteome</keyword>
<dbReference type="Proteomes" id="UP000008291">
    <property type="component" value="Chromosome"/>
</dbReference>
<dbReference type="AlphaFoldDB" id="Q3SEU4"/>
<dbReference type="InterPro" id="IPR031982">
    <property type="entry name" value="PilE-like"/>
</dbReference>
<reference evidence="3 4" key="1">
    <citation type="journal article" date="2006" name="J. Bacteriol.">
        <title>The genome sequence of the obligately chemolithoautotrophic, facultatively anaerobic bacterium Thiobacillus denitrificans.</title>
        <authorList>
            <person name="Beller H.R."/>
            <person name="Chain P.S."/>
            <person name="Letain T.E."/>
            <person name="Chakicherla A."/>
            <person name="Larimer F.W."/>
            <person name="Richardson P.M."/>
            <person name="Coleman M.A."/>
            <person name="Wood A.P."/>
            <person name="Kelly D.P."/>
        </authorList>
    </citation>
    <scope>NUCLEOTIDE SEQUENCE [LARGE SCALE GENOMIC DNA]</scope>
    <source>
        <strain evidence="3 4">ATCC 25259</strain>
    </source>
</reference>
<evidence type="ECO:0000313" key="4">
    <source>
        <dbReference type="Proteomes" id="UP000008291"/>
    </source>
</evidence>
<dbReference type="GO" id="GO:0043683">
    <property type="term" value="P:type IV pilus assembly"/>
    <property type="evidence" value="ECO:0007669"/>
    <property type="project" value="InterPro"/>
</dbReference>
<dbReference type="Pfam" id="PF16732">
    <property type="entry name" value="ComP_DUS"/>
    <property type="match status" value="1"/>
</dbReference>
<dbReference type="GO" id="GO:0015628">
    <property type="term" value="P:protein secretion by the type II secretion system"/>
    <property type="evidence" value="ECO:0007669"/>
    <property type="project" value="InterPro"/>
</dbReference>
<dbReference type="KEGG" id="tbd:Tbd_1865"/>
<keyword evidence="2" id="KW-1133">Transmembrane helix</keyword>
<sequence>MKSGRQNGFTLIELMITVAIVGILASIAYPGYQKYMLSARRADAQADLLKIQLGLEKWRANHNTYSSNLADAGFSDNNPYYGYSITVGSATATSASAYTVTATATGAQANDSGCTSLAINQSGNKTPASGCWTK</sequence>
<feature type="transmembrane region" description="Helical" evidence="2">
    <location>
        <begin position="12"/>
        <end position="32"/>
    </location>
</feature>
<dbReference type="InterPro" id="IPR012902">
    <property type="entry name" value="N_methyl_site"/>
</dbReference>
<evidence type="ECO:0000256" key="1">
    <source>
        <dbReference type="ARBA" id="ARBA00022481"/>
    </source>
</evidence>
<dbReference type="OrthoDB" id="8592370at2"/>